<protein>
    <recommendedName>
        <fullName evidence="2 15">ATP-dependent DNA helicase RecG</fullName>
        <ecNumber evidence="13 15">5.6.2.4</ecNumber>
    </recommendedName>
</protein>
<dbReference type="CDD" id="cd18811">
    <property type="entry name" value="SF2_C_RecG"/>
    <property type="match status" value="1"/>
</dbReference>
<dbReference type="InterPro" id="IPR004609">
    <property type="entry name" value="ATP-dep_DNA_helicase_RecG"/>
</dbReference>
<evidence type="ECO:0000256" key="12">
    <source>
        <dbReference type="ARBA" id="ARBA00034617"/>
    </source>
</evidence>
<evidence type="ECO:0000256" key="6">
    <source>
        <dbReference type="ARBA" id="ARBA00022806"/>
    </source>
</evidence>
<dbReference type="GO" id="GO:0006281">
    <property type="term" value="P:DNA repair"/>
    <property type="evidence" value="ECO:0007669"/>
    <property type="project" value="UniProtKB-UniRule"/>
</dbReference>
<evidence type="ECO:0000259" key="17">
    <source>
        <dbReference type="PROSITE" id="PS51194"/>
    </source>
</evidence>
<comment type="catalytic activity">
    <reaction evidence="12 15">
        <text>Couples ATP hydrolysis with the unwinding of duplex DNA by translocating in the 3'-5' direction.</text>
        <dbReference type="EC" id="5.6.2.4"/>
    </reaction>
</comment>
<keyword evidence="5 15" id="KW-0378">Hydrolase</keyword>
<dbReference type="PROSITE" id="PS51194">
    <property type="entry name" value="HELICASE_CTER"/>
    <property type="match status" value="1"/>
</dbReference>
<dbReference type="GO" id="GO:0003677">
    <property type="term" value="F:DNA binding"/>
    <property type="evidence" value="ECO:0007669"/>
    <property type="project" value="UniProtKB-KW"/>
</dbReference>
<dbReference type="EMBL" id="CP048620">
    <property type="protein sequence ID" value="QPJ66440.1"/>
    <property type="molecule type" value="Genomic_DNA"/>
</dbReference>
<keyword evidence="11" id="KW-0413">Isomerase</keyword>
<evidence type="ECO:0000256" key="11">
    <source>
        <dbReference type="ARBA" id="ARBA00023235"/>
    </source>
</evidence>
<accession>A0A7T0G4F6</accession>
<dbReference type="Pfam" id="PF17191">
    <property type="entry name" value="RecG_wedge"/>
    <property type="match status" value="1"/>
</dbReference>
<evidence type="ECO:0000256" key="1">
    <source>
        <dbReference type="ARBA" id="ARBA00007504"/>
    </source>
</evidence>
<dbReference type="InterPro" id="IPR014001">
    <property type="entry name" value="Helicase_ATP-bd"/>
</dbReference>
<comment type="function">
    <text evidence="15">Plays a critical role in recombination and DNA repair. Helps process Holliday junction intermediates to mature products by catalyzing branch migration. Has replication fork regression activity, unwinds stalled or blocked replication forks to make a HJ that can be resolved. Has a DNA unwinding activity characteristic of a DNA helicase with 3'-5' polarity.</text>
</comment>
<dbReference type="GO" id="GO:0043138">
    <property type="term" value="F:3'-5' DNA helicase activity"/>
    <property type="evidence" value="ECO:0007669"/>
    <property type="project" value="UniProtKB-EC"/>
</dbReference>
<dbReference type="NCBIfam" id="TIGR00643">
    <property type="entry name" value="recG"/>
    <property type="match status" value="1"/>
</dbReference>
<name>A0A7T0G4F6_9BACT</name>
<dbReference type="SMART" id="SM00490">
    <property type="entry name" value="HELICc"/>
    <property type="match status" value="1"/>
</dbReference>
<dbReference type="InterPro" id="IPR033454">
    <property type="entry name" value="RecG_wedge"/>
</dbReference>
<evidence type="ECO:0000256" key="4">
    <source>
        <dbReference type="ARBA" id="ARBA00022763"/>
    </source>
</evidence>
<evidence type="ECO:0000256" key="2">
    <source>
        <dbReference type="ARBA" id="ARBA00017846"/>
    </source>
</evidence>
<evidence type="ECO:0000259" key="16">
    <source>
        <dbReference type="PROSITE" id="PS51192"/>
    </source>
</evidence>
<keyword evidence="7 15" id="KW-0067">ATP-binding</keyword>
<keyword evidence="3 15" id="KW-0547">Nucleotide-binding</keyword>
<sequence>MPKENKTPSLEDSLQFVKGVGPKRVLLLKKLGLETIDDALHFLPFRYEDRSQVKTISQLNVGEAVTLAGSITSAGSMRAGHRKKIFEVIVQDETGFVSAKWFQFNEKYMTGKFEVGNAIVLSGTPVNSRYSGSGIEFVHPDVETSSSDKDALEMGQILPVYRTTEGLPVKSMRAIMRQVVEHYADRVEEFLPAHILQANHFPKRSQAFRDAHLPPKGSDIKALESFQSPAQARLIYEELFLIQLGLASRKKLRSFRQTGNPLKTRGELVKDLVKQLPFELTNAQKRVLKEIMEDLEQPHPMNRLLQGDVGSGKTVVALTSLLTAVDNGMQAALMAPTELLCEQHYASLSPYCERLGISIALLTGAGKAKDRARIQENISQGNTQLIVGTHALIQKGVDFNNLGLIVVDEQHRFGVLQREAIGKKGKAPHALIMTATPIPRSLSLTLYGDLSVSYLDESPPGRQPIQTRIFYDKKRMQAYELLSKEIAKGRQAYIVCPLIEESEKMELKAATETLEFIKTTFPDLKAELIHGRMKREERQDVMARFLEGSIQILVATTVIEVGIDVPNASLMIVEHAERFGLSQLHQLRGRVGRGRHLSHCMLIAYFPLSEEGKLRLEAMKNFTDGFAIAEEDLKIRGPGDFMGTRQSGIPLLRVANLLRDFKWLTLAREEATRLIEADPQLQESKHIKLKQALQNTMGDKLDLMAII</sequence>
<dbReference type="PROSITE" id="PS51192">
    <property type="entry name" value="HELICASE_ATP_BIND_1"/>
    <property type="match status" value="1"/>
</dbReference>
<dbReference type="InterPro" id="IPR012340">
    <property type="entry name" value="NA-bd_OB-fold"/>
</dbReference>
<evidence type="ECO:0000256" key="3">
    <source>
        <dbReference type="ARBA" id="ARBA00022741"/>
    </source>
</evidence>
<organism evidence="18 19">
    <name type="scientific">Candidatus Nitrohelix vancouverensis</name>
    <dbReference type="NCBI Taxonomy" id="2705534"/>
    <lineage>
        <taxon>Bacteria</taxon>
        <taxon>Pseudomonadati</taxon>
        <taxon>Nitrospinota/Tectimicrobiota group</taxon>
        <taxon>Nitrospinota</taxon>
        <taxon>Nitrospinia</taxon>
        <taxon>Nitrospinales</taxon>
        <taxon>Nitrospinaceae</taxon>
        <taxon>Candidatus Nitrohelix</taxon>
    </lineage>
</organism>
<feature type="domain" description="Helicase C-terminal" evidence="17">
    <location>
        <begin position="474"/>
        <end position="634"/>
    </location>
</feature>
<dbReference type="InterPro" id="IPR027417">
    <property type="entry name" value="P-loop_NTPase"/>
</dbReference>
<dbReference type="Gene3D" id="3.40.50.300">
    <property type="entry name" value="P-loop containing nucleotide triphosphate hydrolases"/>
    <property type="match status" value="2"/>
</dbReference>
<dbReference type="Gene3D" id="2.40.50.140">
    <property type="entry name" value="Nucleic acid-binding proteins"/>
    <property type="match status" value="1"/>
</dbReference>
<evidence type="ECO:0000256" key="10">
    <source>
        <dbReference type="ARBA" id="ARBA00023204"/>
    </source>
</evidence>
<reference evidence="19" key="1">
    <citation type="submission" date="2020-02" db="EMBL/GenBank/DDBJ databases">
        <title>Genomic and physiological characterization of two novel Nitrospinaceae genera.</title>
        <authorList>
            <person name="Mueller A.J."/>
            <person name="Jung M.-Y."/>
            <person name="Strachan C.R."/>
            <person name="Herbold C.W."/>
            <person name="Kirkegaard R.H."/>
            <person name="Daims H."/>
        </authorList>
    </citation>
    <scope>NUCLEOTIDE SEQUENCE [LARGE SCALE GENOMIC DNA]</scope>
</reference>
<keyword evidence="4 15" id="KW-0227">DNA damage</keyword>
<dbReference type="GO" id="GO:0005524">
    <property type="term" value="F:ATP binding"/>
    <property type="evidence" value="ECO:0007669"/>
    <property type="project" value="UniProtKB-KW"/>
</dbReference>
<dbReference type="GO" id="GO:0006310">
    <property type="term" value="P:DNA recombination"/>
    <property type="evidence" value="ECO:0007669"/>
    <property type="project" value="UniProtKB-UniRule"/>
</dbReference>
<dbReference type="SMART" id="SM00487">
    <property type="entry name" value="DEXDc"/>
    <property type="match status" value="1"/>
</dbReference>
<dbReference type="Proteomes" id="UP000594464">
    <property type="component" value="Chromosome"/>
</dbReference>
<gene>
    <name evidence="18" type="primary">recG</name>
    <name evidence="18" type="ORF">G3M78_13955</name>
</gene>
<dbReference type="PANTHER" id="PTHR47964">
    <property type="entry name" value="ATP-DEPENDENT DNA HELICASE HOMOLOG RECG, CHLOROPLASTIC"/>
    <property type="match status" value="1"/>
</dbReference>
<evidence type="ECO:0000256" key="5">
    <source>
        <dbReference type="ARBA" id="ARBA00022801"/>
    </source>
</evidence>
<keyword evidence="9 15" id="KW-0233">DNA recombination</keyword>
<dbReference type="Pfam" id="PF00271">
    <property type="entry name" value="Helicase_C"/>
    <property type="match status" value="1"/>
</dbReference>
<dbReference type="Pfam" id="PF00270">
    <property type="entry name" value="DEAD"/>
    <property type="match status" value="1"/>
</dbReference>
<dbReference type="EC" id="5.6.2.4" evidence="13 15"/>
<evidence type="ECO:0000256" key="15">
    <source>
        <dbReference type="RuleBase" id="RU363016"/>
    </source>
</evidence>
<evidence type="ECO:0000256" key="13">
    <source>
        <dbReference type="ARBA" id="ARBA00034808"/>
    </source>
</evidence>
<dbReference type="InterPro" id="IPR011545">
    <property type="entry name" value="DEAD/DEAH_box_helicase_dom"/>
</dbReference>
<dbReference type="SUPFAM" id="SSF50249">
    <property type="entry name" value="Nucleic acid-binding proteins"/>
    <property type="match status" value="1"/>
</dbReference>
<evidence type="ECO:0000256" key="9">
    <source>
        <dbReference type="ARBA" id="ARBA00023172"/>
    </source>
</evidence>
<evidence type="ECO:0000256" key="14">
    <source>
        <dbReference type="ARBA" id="ARBA00048988"/>
    </source>
</evidence>
<dbReference type="CDD" id="cd04488">
    <property type="entry name" value="RecG_wedge_OBF"/>
    <property type="match status" value="1"/>
</dbReference>
<evidence type="ECO:0000313" key="18">
    <source>
        <dbReference type="EMBL" id="QPJ66440.1"/>
    </source>
</evidence>
<comment type="similarity">
    <text evidence="1 15">Belongs to the helicase family. RecG subfamily.</text>
</comment>
<dbReference type="InterPro" id="IPR001650">
    <property type="entry name" value="Helicase_C-like"/>
</dbReference>
<dbReference type="NCBIfam" id="NF008165">
    <property type="entry name" value="PRK10917.1-3"/>
    <property type="match status" value="1"/>
</dbReference>
<keyword evidence="6 15" id="KW-0347">Helicase</keyword>
<evidence type="ECO:0000256" key="8">
    <source>
        <dbReference type="ARBA" id="ARBA00023125"/>
    </source>
</evidence>
<dbReference type="PANTHER" id="PTHR47964:SF1">
    <property type="entry name" value="ATP-DEPENDENT DNA HELICASE HOMOLOG RECG, CHLOROPLASTIC"/>
    <property type="match status" value="1"/>
</dbReference>
<dbReference type="NCBIfam" id="NF008168">
    <property type="entry name" value="PRK10917.2-2"/>
    <property type="match status" value="1"/>
</dbReference>
<proteinExistence type="inferred from homology"/>
<evidence type="ECO:0000256" key="7">
    <source>
        <dbReference type="ARBA" id="ARBA00022840"/>
    </source>
</evidence>
<dbReference type="CDD" id="cd17992">
    <property type="entry name" value="DEXHc_RecG"/>
    <property type="match status" value="1"/>
</dbReference>
<dbReference type="KEGG" id="nva:G3M78_13955"/>
<evidence type="ECO:0000313" key="19">
    <source>
        <dbReference type="Proteomes" id="UP000594464"/>
    </source>
</evidence>
<dbReference type="InterPro" id="IPR045562">
    <property type="entry name" value="RecG_dom3_C"/>
</dbReference>
<dbReference type="AlphaFoldDB" id="A0A7T0G4F6"/>
<keyword evidence="8" id="KW-0238">DNA-binding</keyword>
<dbReference type="SUPFAM" id="SSF52540">
    <property type="entry name" value="P-loop containing nucleoside triphosphate hydrolases"/>
    <property type="match status" value="2"/>
</dbReference>
<feature type="domain" description="Helicase ATP-binding" evidence="16">
    <location>
        <begin position="294"/>
        <end position="455"/>
    </location>
</feature>
<dbReference type="GO" id="GO:0016787">
    <property type="term" value="F:hydrolase activity"/>
    <property type="evidence" value="ECO:0007669"/>
    <property type="project" value="UniProtKB-KW"/>
</dbReference>
<dbReference type="InterPro" id="IPR047112">
    <property type="entry name" value="RecG/Mfd"/>
</dbReference>
<comment type="catalytic activity">
    <reaction evidence="14 15">
        <text>ATP + H2O = ADP + phosphate + H(+)</text>
        <dbReference type="Rhea" id="RHEA:13065"/>
        <dbReference type="ChEBI" id="CHEBI:15377"/>
        <dbReference type="ChEBI" id="CHEBI:15378"/>
        <dbReference type="ChEBI" id="CHEBI:30616"/>
        <dbReference type="ChEBI" id="CHEBI:43474"/>
        <dbReference type="ChEBI" id="CHEBI:456216"/>
        <dbReference type="EC" id="5.6.2.4"/>
    </reaction>
</comment>
<keyword evidence="10 15" id="KW-0234">DNA repair</keyword>
<dbReference type="Pfam" id="PF19833">
    <property type="entry name" value="RecG_dom3_C"/>
    <property type="match status" value="1"/>
</dbReference>